<dbReference type="Pfam" id="PF03732">
    <property type="entry name" value="Retrotrans_gag"/>
    <property type="match status" value="1"/>
</dbReference>
<protein>
    <recommendedName>
        <fullName evidence="1">Retrotransposon gag domain-containing protein</fullName>
    </recommendedName>
</protein>
<evidence type="ECO:0000313" key="2">
    <source>
        <dbReference type="EMBL" id="GEU82538.1"/>
    </source>
</evidence>
<gene>
    <name evidence="2" type="ORF">Tci_054516</name>
</gene>
<sequence length="288" mass="32362">MEIGTADAKTVVDLGRTRRSLKQASAGGTMEIAVDPLVTGGISESTGGDAPDLEVGQLVASEERARLVDRIRMDRDDPCRRLRRTMTNTRFGMTPAAIEEMINRRVIEALETHEANRNIRLRNGNDEGGNKNGNGNGNDFMKCQPLNFKGTKGVVGLIRIDAAFSMSWRELMKLTAEVYYPRIKIQKMESELWILTIKNNDLTDYTQRFQELTMLCTKMPPEEKDRVKKFIGGLPDNIQGNVIAAEPTRLPNAVRMANNLMGQKLKGYAMKIAENKRKFKNDQKDNRG</sequence>
<proteinExistence type="predicted"/>
<comment type="caution">
    <text evidence="2">The sequence shown here is derived from an EMBL/GenBank/DDBJ whole genome shotgun (WGS) entry which is preliminary data.</text>
</comment>
<dbReference type="EMBL" id="BKCJ010008499">
    <property type="protein sequence ID" value="GEU82538.1"/>
    <property type="molecule type" value="Genomic_DNA"/>
</dbReference>
<feature type="domain" description="Retrotransposon gag" evidence="1">
    <location>
        <begin position="161"/>
        <end position="235"/>
    </location>
</feature>
<dbReference type="AlphaFoldDB" id="A0A6L2N8L0"/>
<organism evidence="2">
    <name type="scientific">Tanacetum cinerariifolium</name>
    <name type="common">Dalmatian daisy</name>
    <name type="synonym">Chrysanthemum cinerariifolium</name>
    <dbReference type="NCBI Taxonomy" id="118510"/>
    <lineage>
        <taxon>Eukaryota</taxon>
        <taxon>Viridiplantae</taxon>
        <taxon>Streptophyta</taxon>
        <taxon>Embryophyta</taxon>
        <taxon>Tracheophyta</taxon>
        <taxon>Spermatophyta</taxon>
        <taxon>Magnoliopsida</taxon>
        <taxon>eudicotyledons</taxon>
        <taxon>Gunneridae</taxon>
        <taxon>Pentapetalae</taxon>
        <taxon>asterids</taxon>
        <taxon>campanulids</taxon>
        <taxon>Asterales</taxon>
        <taxon>Asteraceae</taxon>
        <taxon>Asteroideae</taxon>
        <taxon>Anthemideae</taxon>
        <taxon>Anthemidinae</taxon>
        <taxon>Tanacetum</taxon>
    </lineage>
</organism>
<evidence type="ECO:0000259" key="1">
    <source>
        <dbReference type="Pfam" id="PF03732"/>
    </source>
</evidence>
<dbReference type="InterPro" id="IPR005162">
    <property type="entry name" value="Retrotrans_gag_dom"/>
</dbReference>
<accession>A0A6L2N8L0</accession>
<reference evidence="2" key="1">
    <citation type="journal article" date="2019" name="Sci. Rep.">
        <title>Draft genome of Tanacetum cinerariifolium, the natural source of mosquito coil.</title>
        <authorList>
            <person name="Yamashiro T."/>
            <person name="Shiraishi A."/>
            <person name="Satake H."/>
            <person name="Nakayama K."/>
        </authorList>
    </citation>
    <scope>NUCLEOTIDE SEQUENCE</scope>
</reference>
<name>A0A6L2N8L0_TANCI</name>